<gene>
    <name evidence="1" type="ORF">PXEA_LOCUS20570</name>
</gene>
<keyword evidence="2" id="KW-1185">Reference proteome</keyword>
<dbReference type="EMBL" id="CAAALY010085138">
    <property type="protein sequence ID" value="VEL27130.1"/>
    <property type="molecule type" value="Genomic_DNA"/>
</dbReference>
<organism evidence="1 2">
    <name type="scientific">Protopolystoma xenopodis</name>
    <dbReference type="NCBI Taxonomy" id="117903"/>
    <lineage>
        <taxon>Eukaryota</taxon>
        <taxon>Metazoa</taxon>
        <taxon>Spiralia</taxon>
        <taxon>Lophotrochozoa</taxon>
        <taxon>Platyhelminthes</taxon>
        <taxon>Monogenea</taxon>
        <taxon>Polyopisthocotylea</taxon>
        <taxon>Polystomatidea</taxon>
        <taxon>Polystomatidae</taxon>
        <taxon>Protopolystoma</taxon>
    </lineage>
</organism>
<protein>
    <submittedName>
        <fullName evidence="1">Uncharacterized protein</fullName>
    </submittedName>
</protein>
<proteinExistence type="predicted"/>
<dbReference type="Proteomes" id="UP000784294">
    <property type="component" value="Unassembled WGS sequence"/>
</dbReference>
<comment type="caution">
    <text evidence="1">The sequence shown here is derived from an EMBL/GenBank/DDBJ whole genome shotgun (WGS) entry which is preliminary data.</text>
</comment>
<accession>A0A448X3Q1</accession>
<reference evidence="1" key="1">
    <citation type="submission" date="2018-11" db="EMBL/GenBank/DDBJ databases">
        <authorList>
            <consortium name="Pathogen Informatics"/>
        </authorList>
    </citation>
    <scope>NUCLEOTIDE SEQUENCE</scope>
</reference>
<evidence type="ECO:0000313" key="2">
    <source>
        <dbReference type="Proteomes" id="UP000784294"/>
    </source>
</evidence>
<evidence type="ECO:0000313" key="1">
    <source>
        <dbReference type="EMBL" id="VEL27130.1"/>
    </source>
</evidence>
<sequence>MPKSVMQSETPNVKTSRDTEWSRLTLFEWSLAPEQNDEASTKRMGRKIFLLDLASTWIGRCLKYKKTERTLPAVWIKARQALRAESCERAYENTTTIHFKSTDDFKLPDGVTSTNRVIQLT</sequence>
<dbReference type="AlphaFoldDB" id="A0A448X3Q1"/>
<name>A0A448X3Q1_9PLAT</name>